<dbReference type="KEGG" id="tad:TRIADDRAFT_52930"/>
<gene>
    <name evidence="3" type="ORF">TRIADDRAFT_52930</name>
</gene>
<organism evidence="3 4">
    <name type="scientific">Trichoplax adhaerens</name>
    <name type="common">Trichoplax reptans</name>
    <dbReference type="NCBI Taxonomy" id="10228"/>
    <lineage>
        <taxon>Eukaryota</taxon>
        <taxon>Metazoa</taxon>
        <taxon>Placozoa</taxon>
        <taxon>Uniplacotomia</taxon>
        <taxon>Trichoplacea</taxon>
        <taxon>Trichoplacidae</taxon>
        <taxon>Trichoplax</taxon>
    </lineage>
</organism>
<name>B3RMU4_TRIAD</name>
<dbReference type="OMA" id="DFIRQFY"/>
<keyword evidence="1" id="KW-0732">Signal</keyword>
<dbReference type="RefSeq" id="XP_002109169.1">
    <property type="nucleotide sequence ID" value="XM_002109133.1"/>
</dbReference>
<dbReference type="Proteomes" id="UP000009022">
    <property type="component" value="Unassembled WGS sequence"/>
</dbReference>
<proteinExistence type="predicted"/>
<dbReference type="FunCoup" id="B3RMU4">
    <property type="interactions" value="1608"/>
</dbReference>
<accession>B3RMU4</accession>
<dbReference type="PANTHER" id="PTHR46497">
    <property type="entry name" value="THIOREDOXIN DOMAIN-CONTAINING PROTEIN 11"/>
    <property type="match status" value="1"/>
</dbReference>
<sequence length="684" mass="78544">MDMKLFAILLALASSMPTCCNPSILAVNNQHCLYCQNDDRGHLFAGNPNIVEVDDGSLDKITEAVLANHLVFVMFYAPWCYSSHLTANHFAAAADRLSTLIVFISVNCWVPDSECYKKYRFAQYPQFYAHMQDTNNPIIYTDEPIAAKMSLFVSYLGEDWFNSTMYSELVLTSLKSIANGPIDTIGFAVITTTALGRYYKFDVDVVRSAALYVLPEKKLEYPRRLPFAMDNILNWTNSKNIKLVNELVPNTFFSDNFISNLKKTPSVIMFTPLNDSSVARKVLHEYKLSAFSYWKKRRALLKRSRNEKTCDLRSYCLSYPSSDQKMNICDFCMSCCRLDFYCHYSLRNIQQIFSGYFKHRRNKPTTYGCSSIYWTNYYRSLTVLSSYCCLDESSSKIINNSNISNAEAGVDLYTTRIRIHNISCNGSNIVIASDALYNYSSKVTRQRFFHLETTCKDNCVFGSSAILQYGLSNVAHIDRSKVELHFYYIDSGSYWQLAINLGVEDGLGKSRIALAIIDLNGEVQYVEKENRLLTVKTISYFLQRYLRRQLVPRRRHVNTTVTDVCQPTEDYPCLIDISYFNFNEVVLNKEKNVLLIYYAPGCGVCLAQFPTYLKVVHYFLRSPNITVARIDGERNDLPVQYKAYKYPALILFPAHRKGDSVPFPENEVISVASVIEFVLRHSYW</sequence>
<dbReference type="InParanoid" id="B3RMU4"/>
<dbReference type="InterPro" id="IPR052792">
    <property type="entry name" value="Thioredoxin_dom-contain_11"/>
</dbReference>
<dbReference type="GeneID" id="6750384"/>
<feature type="signal peptide" evidence="1">
    <location>
        <begin position="1"/>
        <end position="20"/>
    </location>
</feature>
<dbReference type="eggNOG" id="KOG0190">
    <property type="taxonomic scope" value="Eukaryota"/>
</dbReference>
<dbReference type="STRING" id="10228.B3RMU4"/>
<evidence type="ECO:0000313" key="3">
    <source>
        <dbReference type="EMBL" id="EDV27335.1"/>
    </source>
</evidence>
<dbReference type="Pfam" id="PF00085">
    <property type="entry name" value="Thioredoxin"/>
    <property type="match status" value="2"/>
</dbReference>
<dbReference type="AlphaFoldDB" id="B3RMU4"/>
<reference evidence="3 4" key="1">
    <citation type="journal article" date="2008" name="Nature">
        <title>The Trichoplax genome and the nature of placozoans.</title>
        <authorList>
            <person name="Srivastava M."/>
            <person name="Begovic E."/>
            <person name="Chapman J."/>
            <person name="Putnam N.H."/>
            <person name="Hellsten U."/>
            <person name="Kawashima T."/>
            <person name="Kuo A."/>
            <person name="Mitros T."/>
            <person name="Salamov A."/>
            <person name="Carpenter M.L."/>
            <person name="Signorovitch A.Y."/>
            <person name="Moreno M.A."/>
            <person name="Kamm K."/>
            <person name="Grimwood J."/>
            <person name="Schmutz J."/>
            <person name="Shapiro H."/>
            <person name="Grigoriev I.V."/>
            <person name="Buss L.W."/>
            <person name="Schierwater B."/>
            <person name="Dellaporta S.L."/>
            <person name="Rokhsar D.S."/>
        </authorList>
    </citation>
    <scope>NUCLEOTIDE SEQUENCE [LARGE SCALE GENOMIC DNA]</scope>
    <source>
        <strain evidence="3 4">Grell-BS-1999</strain>
    </source>
</reference>
<evidence type="ECO:0000313" key="4">
    <source>
        <dbReference type="Proteomes" id="UP000009022"/>
    </source>
</evidence>
<dbReference type="SUPFAM" id="SSF52833">
    <property type="entry name" value="Thioredoxin-like"/>
    <property type="match status" value="2"/>
</dbReference>
<feature type="domain" description="Thioredoxin" evidence="2">
    <location>
        <begin position="63"/>
        <end position="132"/>
    </location>
</feature>
<keyword evidence="4" id="KW-1185">Reference proteome</keyword>
<evidence type="ECO:0000256" key="1">
    <source>
        <dbReference type="SAM" id="SignalP"/>
    </source>
</evidence>
<dbReference type="InterPro" id="IPR036249">
    <property type="entry name" value="Thioredoxin-like_sf"/>
</dbReference>
<feature type="domain" description="Thioredoxin" evidence="2">
    <location>
        <begin position="580"/>
        <end position="657"/>
    </location>
</feature>
<dbReference type="PANTHER" id="PTHR46497:SF1">
    <property type="entry name" value="THIOREDOXIN DOMAIN-CONTAINING PROTEIN 11"/>
    <property type="match status" value="1"/>
</dbReference>
<protein>
    <recommendedName>
        <fullName evidence="2">Thioredoxin domain-containing protein</fullName>
    </recommendedName>
</protein>
<dbReference type="EMBL" id="DS985242">
    <property type="protein sequence ID" value="EDV27335.1"/>
    <property type="molecule type" value="Genomic_DNA"/>
</dbReference>
<dbReference type="HOGENOM" id="CLU_010764_0_0_1"/>
<dbReference type="PhylomeDB" id="B3RMU4"/>
<evidence type="ECO:0000259" key="2">
    <source>
        <dbReference type="Pfam" id="PF00085"/>
    </source>
</evidence>
<dbReference type="CTD" id="6750384"/>
<feature type="chain" id="PRO_5002796777" description="Thioredoxin domain-containing protein" evidence="1">
    <location>
        <begin position="21"/>
        <end position="684"/>
    </location>
</feature>
<dbReference type="InterPro" id="IPR013766">
    <property type="entry name" value="Thioredoxin_domain"/>
</dbReference>
<dbReference type="OrthoDB" id="1910803at2759"/>
<dbReference type="Gene3D" id="3.40.30.10">
    <property type="entry name" value="Glutaredoxin"/>
    <property type="match status" value="2"/>
</dbReference>